<sequence>MNNANFVFPGFNIDGNKQREEMGGWGPTVFPVVEPVIYREDTKGLEFLVCRRLKGALSAYNPPAFTTSNPGGHHILITDATPTDALTRSLRIKLGLNVQDRHIHAVGTAGPALYRSHMEINGGRWEMVIEEELAEPNTPFLAHVFAVDASGMDIKTNDSLEVRGWFSTNMIFEIFGKLGGNHLYFQFLLAAIQSLKRGYQGEINWQPGCYKV</sequence>
<comment type="caution">
    <text evidence="1">The sequence shown here is derived from an EMBL/GenBank/DDBJ whole genome shotgun (WGS) entry which is preliminary data.</text>
</comment>
<evidence type="ECO:0000313" key="2">
    <source>
        <dbReference type="Proteomes" id="UP000034837"/>
    </source>
</evidence>
<accession>A0A0G1CBF8</accession>
<gene>
    <name evidence="1" type="ORF">UV20_C0018G0009</name>
</gene>
<reference evidence="1 2" key="1">
    <citation type="journal article" date="2015" name="Nature">
        <title>rRNA introns, odd ribosomes, and small enigmatic genomes across a large radiation of phyla.</title>
        <authorList>
            <person name="Brown C.T."/>
            <person name="Hug L.A."/>
            <person name="Thomas B.C."/>
            <person name="Sharon I."/>
            <person name="Castelle C.J."/>
            <person name="Singh A."/>
            <person name="Wilkins M.J."/>
            <person name="Williams K.H."/>
            <person name="Banfield J.F."/>
        </authorList>
    </citation>
    <scope>NUCLEOTIDE SEQUENCE [LARGE SCALE GENOMIC DNA]</scope>
</reference>
<dbReference type="AlphaFoldDB" id="A0A0G1CBF8"/>
<name>A0A0G1CBF8_9BACT</name>
<protein>
    <submittedName>
        <fullName evidence="1">Uncharacterized protein</fullName>
    </submittedName>
</protein>
<dbReference type="EMBL" id="LCDO01000018">
    <property type="protein sequence ID" value="KKS56021.1"/>
    <property type="molecule type" value="Genomic_DNA"/>
</dbReference>
<evidence type="ECO:0000313" key="1">
    <source>
        <dbReference type="EMBL" id="KKS56021.1"/>
    </source>
</evidence>
<organism evidence="1 2">
    <name type="scientific">Candidatus Magasanikbacteria bacterium GW2011_GWA2_42_32</name>
    <dbReference type="NCBI Taxonomy" id="1619039"/>
    <lineage>
        <taxon>Bacteria</taxon>
        <taxon>Candidatus Magasanikiibacteriota</taxon>
    </lineage>
</organism>
<proteinExistence type="predicted"/>
<dbReference type="Proteomes" id="UP000034837">
    <property type="component" value="Unassembled WGS sequence"/>
</dbReference>